<accession>A0ABR0I3E5</accession>
<evidence type="ECO:0000313" key="1">
    <source>
        <dbReference type="EMBL" id="KAK4674896.1"/>
    </source>
</evidence>
<dbReference type="Proteomes" id="UP001323617">
    <property type="component" value="Unassembled WGS sequence"/>
</dbReference>
<proteinExistence type="predicted"/>
<gene>
    <name evidence="1" type="ORF">QC764_0072300</name>
</gene>
<comment type="caution">
    <text evidence="1">The sequence shown here is derived from an EMBL/GenBank/DDBJ whole genome shotgun (WGS) entry which is preliminary data.</text>
</comment>
<protein>
    <submittedName>
        <fullName evidence="1">Uncharacterized protein</fullName>
    </submittedName>
</protein>
<dbReference type="EMBL" id="JAFFHC010000005">
    <property type="protein sequence ID" value="KAK4674896.1"/>
    <property type="molecule type" value="Genomic_DNA"/>
</dbReference>
<evidence type="ECO:0000313" key="2">
    <source>
        <dbReference type="Proteomes" id="UP001323617"/>
    </source>
</evidence>
<organism evidence="1 2">
    <name type="scientific">Podospora pseudoanserina</name>
    <dbReference type="NCBI Taxonomy" id="2609844"/>
    <lineage>
        <taxon>Eukaryota</taxon>
        <taxon>Fungi</taxon>
        <taxon>Dikarya</taxon>
        <taxon>Ascomycota</taxon>
        <taxon>Pezizomycotina</taxon>
        <taxon>Sordariomycetes</taxon>
        <taxon>Sordariomycetidae</taxon>
        <taxon>Sordariales</taxon>
        <taxon>Podosporaceae</taxon>
        <taxon>Podospora</taxon>
    </lineage>
</organism>
<keyword evidence="2" id="KW-1185">Reference proteome</keyword>
<dbReference type="GeneID" id="87961314"/>
<dbReference type="RefSeq" id="XP_062798366.1">
    <property type="nucleotide sequence ID" value="XM_062940666.1"/>
</dbReference>
<name>A0ABR0I3E5_9PEZI</name>
<sequence>MGSDAVSLSLGMILDGQKSTDCWSWVEKKQMEIVGVSGYLNHSCKGFVAKNMRWLLCLISRSNMTKFISFSPIFTLCQGLYSRPPEFFADWAATFRIGMLRFTSTNFHSFVDLSKTSRKGSS</sequence>
<reference evidence="1 2" key="1">
    <citation type="journal article" date="2023" name="bioRxiv">
        <title>High-quality genome assemblies of four members of thePodospora anserinaspecies complex.</title>
        <authorList>
            <person name="Ament-Velasquez S.L."/>
            <person name="Vogan A.A."/>
            <person name="Wallerman O."/>
            <person name="Hartmann F."/>
            <person name="Gautier V."/>
            <person name="Silar P."/>
            <person name="Giraud T."/>
            <person name="Johannesson H."/>
        </authorList>
    </citation>
    <scope>NUCLEOTIDE SEQUENCE [LARGE SCALE GENOMIC DNA]</scope>
    <source>
        <strain evidence="1 2">CBS 124.78</strain>
    </source>
</reference>